<dbReference type="Pfam" id="PF04024">
    <property type="entry name" value="PspC"/>
    <property type="match status" value="1"/>
</dbReference>
<keyword evidence="9" id="KW-1185">Reference proteome</keyword>
<organism evidence="8 9">
    <name type="scientific">Xylocopilactobacillus apis</name>
    <dbReference type="NCBI Taxonomy" id="2932183"/>
    <lineage>
        <taxon>Bacteria</taxon>
        <taxon>Bacillati</taxon>
        <taxon>Bacillota</taxon>
        <taxon>Bacilli</taxon>
        <taxon>Lactobacillales</taxon>
        <taxon>Lactobacillaceae</taxon>
        <taxon>Xylocopilactobacillus</taxon>
    </lineage>
</organism>
<feature type="transmembrane region" description="Helical" evidence="6">
    <location>
        <begin position="6"/>
        <end position="29"/>
    </location>
</feature>
<dbReference type="Proteomes" id="UP001321804">
    <property type="component" value="Chromosome"/>
</dbReference>
<proteinExistence type="predicted"/>
<accession>A0AAU9D0Z9</accession>
<name>A0AAU9D0Z9_9LACO</name>
<evidence type="ECO:0000313" key="8">
    <source>
        <dbReference type="EMBL" id="BDR57223.1"/>
    </source>
</evidence>
<dbReference type="EMBL" id="AP026801">
    <property type="protein sequence ID" value="BDR57223.1"/>
    <property type="molecule type" value="Genomic_DNA"/>
</dbReference>
<feature type="transmembrane region" description="Helical" evidence="6">
    <location>
        <begin position="60"/>
        <end position="83"/>
    </location>
</feature>
<protein>
    <recommendedName>
        <fullName evidence="7">Phage shock protein PspC N-terminal domain-containing protein</fullName>
    </recommendedName>
</protein>
<reference evidence="8 9" key="1">
    <citation type="journal article" date="2023" name="Microbiol. Spectr.">
        <title>Symbiosis of Carpenter Bees with Uncharacterized Lactic Acid Bacteria Showing NAD Auxotrophy.</title>
        <authorList>
            <person name="Kawasaki S."/>
            <person name="Ozawa K."/>
            <person name="Mori T."/>
            <person name="Yamamoto A."/>
            <person name="Ito M."/>
            <person name="Ohkuma M."/>
            <person name="Sakamoto M."/>
            <person name="Matsutani M."/>
        </authorList>
    </citation>
    <scope>NUCLEOTIDE SEQUENCE [LARGE SCALE GENOMIC DNA]</scope>
    <source>
        <strain evidence="8 9">KimC2</strain>
    </source>
</reference>
<keyword evidence="2" id="KW-1003">Cell membrane</keyword>
<evidence type="ECO:0000256" key="3">
    <source>
        <dbReference type="ARBA" id="ARBA00022692"/>
    </source>
</evidence>
<dbReference type="InterPro" id="IPR007168">
    <property type="entry name" value="Phageshock_PspC_N"/>
</dbReference>
<evidence type="ECO:0000256" key="6">
    <source>
        <dbReference type="SAM" id="Phobius"/>
    </source>
</evidence>
<keyword evidence="4 6" id="KW-1133">Transmembrane helix</keyword>
<dbReference type="PANTHER" id="PTHR33885">
    <property type="entry name" value="PHAGE SHOCK PROTEIN C"/>
    <property type="match status" value="1"/>
</dbReference>
<feature type="domain" description="Phage shock protein PspC N-terminal" evidence="7">
    <location>
        <begin position="31"/>
        <end position="86"/>
    </location>
</feature>
<comment type="subcellular location">
    <subcellularLocation>
        <location evidence="1">Cell membrane</location>
        <topology evidence="1">Single-pass membrane protein</topology>
    </subcellularLocation>
</comment>
<dbReference type="KEGG" id="xak:KIMC2_17850"/>
<evidence type="ECO:0000259" key="7">
    <source>
        <dbReference type="Pfam" id="PF04024"/>
    </source>
</evidence>
<evidence type="ECO:0000256" key="4">
    <source>
        <dbReference type="ARBA" id="ARBA00022989"/>
    </source>
</evidence>
<dbReference type="GO" id="GO:0005886">
    <property type="term" value="C:plasma membrane"/>
    <property type="evidence" value="ECO:0007669"/>
    <property type="project" value="UniProtKB-SubCell"/>
</dbReference>
<dbReference type="InterPro" id="IPR052027">
    <property type="entry name" value="PspC"/>
</dbReference>
<keyword evidence="3 6" id="KW-0812">Transmembrane</keyword>
<dbReference type="PANTHER" id="PTHR33885:SF3">
    <property type="entry name" value="PHAGE SHOCK PROTEIN C"/>
    <property type="match status" value="1"/>
</dbReference>
<dbReference type="RefSeq" id="WP_317696127.1">
    <property type="nucleotide sequence ID" value="NZ_AP026801.1"/>
</dbReference>
<dbReference type="AlphaFoldDB" id="A0AAU9D0Z9"/>
<evidence type="ECO:0000256" key="2">
    <source>
        <dbReference type="ARBA" id="ARBA00022475"/>
    </source>
</evidence>
<evidence type="ECO:0000256" key="5">
    <source>
        <dbReference type="ARBA" id="ARBA00023136"/>
    </source>
</evidence>
<sequence length="95" mass="10791">MIFLSFIVFICMIVLLLPFILAAFIGRLLGLYKSSDDRVLAGVCAGVADRFDVSPGLVRLIWLIAVLFFSVGFWWYVAFAIVLPTERHDSHYDDF</sequence>
<evidence type="ECO:0000256" key="1">
    <source>
        <dbReference type="ARBA" id="ARBA00004162"/>
    </source>
</evidence>
<gene>
    <name evidence="8" type="ORF">KIMC2_17850</name>
</gene>
<evidence type="ECO:0000313" key="9">
    <source>
        <dbReference type="Proteomes" id="UP001321804"/>
    </source>
</evidence>
<keyword evidence="5 6" id="KW-0472">Membrane</keyword>